<dbReference type="InParanoid" id="A0A0C3C7L6"/>
<reference evidence="1 2" key="1">
    <citation type="submission" date="2014-04" db="EMBL/GenBank/DDBJ databases">
        <authorList>
            <consortium name="DOE Joint Genome Institute"/>
            <person name="Kuo A."/>
            <person name="Tarkka M."/>
            <person name="Buscot F."/>
            <person name="Kohler A."/>
            <person name="Nagy L.G."/>
            <person name="Floudas D."/>
            <person name="Copeland A."/>
            <person name="Barry K.W."/>
            <person name="Cichocki N."/>
            <person name="Veneault-Fourrey C."/>
            <person name="LaButti K."/>
            <person name="Lindquist E.A."/>
            <person name="Lipzen A."/>
            <person name="Lundell T."/>
            <person name="Morin E."/>
            <person name="Murat C."/>
            <person name="Sun H."/>
            <person name="Tunlid A."/>
            <person name="Henrissat B."/>
            <person name="Grigoriev I.V."/>
            <person name="Hibbett D.S."/>
            <person name="Martin F."/>
            <person name="Nordberg H.P."/>
            <person name="Cantor M.N."/>
            <person name="Hua S.X."/>
        </authorList>
    </citation>
    <scope>NUCLEOTIDE SEQUENCE [LARGE SCALE GENOMIC DNA]</scope>
    <source>
        <strain evidence="1 2">F 1598</strain>
    </source>
</reference>
<sequence length="52" mass="5846">MVGILAKRTTYVTTFVFELGILVAPNVHRNTTSLTLVWPRGQSSSRATDPRW</sequence>
<dbReference type="AlphaFoldDB" id="A0A0C3C7L6"/>
<proteinExistence type="predicted"/>
<dbReference type="EMBL" id="KN832984">
    <property type="protein sequence ID" value="KIM85652.1"/>
    <property type="molecule type" value="Genomic_DNA"/>
</dbReference>
<gene>
    <name evidence="1" type="ORF">PILCRDRAFT_816843</name>
</gene>
<accession>A0A0C3C7L6</accession>
<name>A0A0C3C7L6_PILCF</name>
<reference evidence="2" key="2">
    <citation type="submission" date="2015-01" db="EMBL/GenBank/DDBJ databases">
        <title>Evolutionary Origins and Diversification of the Mycorrhizal Mutualists.</title>
        <authorList>
            <consortium name="DOE Joint Genome Institute"/>
            <consortium name="Mycorrhizal Genomics Consortium"/>
            <person name="Kohler A."/>
            <person name="Kuo A."/>
            <person name="Nagy L.G."/>
            <person name="Floudas D."/>
            <person name="Copeland A."/>
            <person name="Barry K.W."/>
            <person name="Cichocki N."/>
            <person name="Veneault-Fourrey C."/>
            <person name="LaButti K."/>
            <person name="Lindquist E.A."/>
            <person name="Lipzen A."/>
            <person name="Lundell T."/>
            <person name="Morin E."/>
            <person name="Murat C."/>
            <person name="Riley R."/>
            <person name="Ohm R."/>
            <person name="Sun H."/>
            <person name="Tunlid A."/>
            <person name="Henrissat B."/>
            <person name="Grigoriev I.V."/>
            <person name="Hibbett D.S."/>
            <person name="Martin F."/>
        </authorList>
    </citation>
    <scope>NUCLEOTIDE SEQUENCE [LARGE SCALE GENOMIC DNA]</scope>
    <source>
        <strain evidence="2">F 1598</strain>
    </source>
</reference>
<organism evidence="1 2">
    <name type="scientific">Piloderma croceum (strain F 1598)</name>
    <dbReference type="NCBI Taxonomy" id="765440"/>
    <lineage>
        <taxon>Eukaryota</taxon>
        <taxon>Fungi</taxon>
        <taxon>Dikarya</taxon>
        <taxon>Basidiomycota</taxon>
        <taxon>Agaricomycotina</taxon>
        <taxon>Agaricomycetes</taxon>
        <taxon>Agaricomycetidae</taxon>
        <taxon>Atheliales</taxon>
        <taxon>Atheliaceae</taxon>
        <taxon>Piloderma</taxon>
    </lineage>
</organism>
<evidence type="ECO:0000313" key="2">
    <source>
        <dbReference type="Proteomes" id="UP000054166"/>
    </source>
</evidence>
<evidence type="ECO:0000313" key="1">
    <source>
        <dbReference type="EMBL" id="KIM85652.1"/>
    </source>
</evidence>
<dbReference type="HOGENOM" id="CLU_3088031_0_0_1"/>
<keyword evidence="2" id="KW-1185">Reference proteome</keyword>
<dbReference type="Proteomes" id="UP000054166">
    <property type="component" value="Unassembled WGS sequence"/>
</dbReference>
<protein>
    <submittedName>
        <fullName evidence="1">Uncharacterized protein</fullName>
    </submittedName>
</protein>